<dbReference type="Pfam" id="PF03551">
    <property type="entry name" value="PadR"/>
    <property type="match status" value="1"/>
</dbReference>
<dbReference type="InterPro" id="IPR005149">
    <property type="entry name" value="Tscrpt_reg_PadR_N"/>
</dbReference>
<dbReference type="InterPro" id="IPR036390">
    <property type="entry name" value="WH_DNA-bd_sf"/>
</dbReference>
<keyword evidence="3" id="KW-1185">Reference proteome</keyword>
<dbReference type="PANTHER" id="PTHR33169">
    <property type="entry name" value="PADR-FAMILY TRANSCRIPTIONAL REGULATOR"/>
    <property type="match status" value="1"/>
</dbReference>
<proteinExistence type="predicted"/>
<dbReference type="PANTHER" id="PTHR33169:SF26">
    <property type="entry name" value="CONSERVED PROTEIN"/>
    <property type="match status" value="1"/>
</dbReference>
<evidence type="ECO:0000313" key="3">
    <source>
        <dbReference type="Proteomes" id="UP000236047"/>
    </source>
</evidence>
<feature type="domain" description="Transcription regulator PadR N-terminal" evidence="1">
    <location>
        <begin position="6"/>
        <end position="80"/>
    </location>
</feature>
<dbReference type="Proteomes" id="UP000236047">
    <property type="component" value="Unassembled WGS sequence"/>
</dbReference>
<accession>A0A2N8P9U4</accession>
<dbReference type="AlphaFoldDB" id="A0A2N8P9U4"/>
<dbReference type="InterPro" id="IPR036388">
    <property type="entry name" value="WH-like_DNA-bd_sf"/>
</dbReference>
<comment type="caution">
    <text evidence="2">The sequence shown here is derived from an EMBL/GenBank/DDBJ whole genome shotgun (WGS) entry which is preliminary data.</text>
</comment>
<protein>
    <submittedName>
        <fullName evidence="2">PadR family transcriptional regulator</fullName>
    </submittedName>
</protein>
<dbReference type="EMBL" id="LJSN01000003">
    <property type="protein sequence ID" value="PNE37770.1"/>
    <property type="molecule type" value="Genomic_DNA"/>
</dbReference>
<sequence length="181" mass="20338">MLDLAIMGFLAEAPLHGYELRRCVAQLTGHVRPVSDGSLYPAINRLERHGFLTRHVEQGSQGSVRRRHTLSLTSQGKDQLLGQLRNPGEKFITDRNRFNVVLAFLGLVPDVREQAAVLQRRREFLDQPASYFTRGGKLVRAVDTPDRYRKGMLQVSRESRRAEIAWLDSTLAELSAEASGG</sequence>
<gene>
    <name evidence="2" type="ORF">AOB60_26430</name>
</gene>
<dbReference type="InterPro" id="IPR052509">
    <property type="entry name" value="Metal_resp_DNA-bind_regulator"/>
</dbReference>
<dbReference type="Gene3D" id="1.10.10.10">
    <property type="entry name" value="Winged helix-like DNA-binding domain superfamily/Winged helix DNA-binding domain"/>
    <property type="match status" value="1"/>
</dbReference>
<reference evidence="3" key="1">
    <citation type="submission" date="2015-09" db="EMBL/GenBank/DDBJ databases">
        <authorList>
            <person name="Graham D.E."/>
            <person name="Mahan K.M."/>
            <person name="Klingeman D.M."/>
            <person name="Fida T."/>
            <person name="Giannone R.J."/>
            <person name="Hettich R.L."/>
            <person name="Parry R.J."/>
            <person name="Spain J.C."/>
        </authorList>
    </citation>
    <scope>NUCLEOTIDE SEQUENCE [LARGE SCALE GENOMIC DNA]</scope>
    <source>
        <strain evidence="3">JCM 4701</strain>
    </source>
</reference>
<name>A0A2N8P9U4_STRNR</name>
<organism evidence="2 3">
    <name type="scientific">Streptomyces noursei</name>
    <name type="common">Streptomyces albulus</name>
    <dbReference type="NCBI Taxonomy" id="1971"/>
    <lineage>
        <taxon>Bacteria</taxon>
        <taxon>Bacillati</taxon>
        <taxon>Actinomycetota</taxon>
        <taxon>Actinomycetes</taxon>
        <taxon>Kitasatosporales</taxon>
        <taxon>Streptomycetaceae</taxon>
        <taxon>Streptomyces</taxon>
    </lineage>
</organism>
<evidence type="ECO:0000259" key="1">
    <source>
        <dbReference type="Pfam" id="PF03551"/>
    </source>
</evidence>
<evidence type="ECO:0000313" key="2">
    <source>
        <dbReference type="EMBL" id="PNE37770.1"/>
    </source>
</evidence>
<dbReference type="SUPFAM" id="SSF46785">
    <property type="entry name" value="Winged helix' DNA-binding domain"/>
    <property type="match status" value="1"/>
</dbReference>
<dbReference type="RefSeq" id="WP_102925366.1">
    <property type="nucleotide sequence ID" value="NZ_LJSN01000003.1"/>
</dbReference>